<comment type="caution">
    <text evidence="7">The sequence shown here is derived from an EMBL/GenBank/DDBJ whole genome shotgun (WGS) entry which is preliminary data.</text>
</comment>
<dbReference type="SUPFAM" id="SSF51735">
    <property type="entry name" value="NAD(P)-binding Rossmann-fold domains"/>
    <property type="match status" value="1"/>
</dbReference>
<organism evidence="7 8">
    <name type="scientific">Nocardiopsis sediminis</name>
    <dbReference type="NCBI Taxonomy" id="1778267"/>
    <lineage>
        <taxon>Bacteria</taxon>
        <taxon>Bacillati</taxon>
        <taxon>Actinomycetota</taxon>
        <taxon>Actinomycetes</taxon>
        <taxon>Streptosporangiales</taxon>
        <taxon>Nocardiopsidaceae</taxon>
        <taxon>Nocardiopsis</taxon>
    </lineage>
</organism>
<dbReference type="InterPro" id="IPR036188">
    <property type="entry name" value="FAD/NAD-bd_sf"/>
</dbReference>
<gene>
    <name evidence="7" type="ORF">ACFOVU_13540</name>
</gene>
<dbReference type="InterPro" id="IPR036291">
    <property type="entry name" value="NAD(P)-bd_dom_sf"/>
</dbReference>
<dbReference type="GO" id="GO:0004497">
    <property type="term" value="F:monooxygenase activity"/>
    <property type="evidence" value="ECO:0007669"/>
    <property type="project" value="UniProtKB-KW"/>
</dbReference>
<protein>
    <submittedName>
        <fullName evidence="7">Flavin-containing monooxygenase</fullName>
        <ecNumber evidence="7">1.14.13.-</ecNumber>
    </submittedName>
</protein>
<evidence type="ECO:0000256" key="4">
    <source>
        <dbReference type="ARBA" id="ARBA00022827"/>
    </source>
</evidence>
<dbReference type="Pfam" id="PF00743">
    <property type="entry name" value="FMO-like"/>
    <property type="match status" value="1"/>
</dbReference>
<name>A0ABV8FQD8_9ACTN</name>
<evidence type="ECO:0000256" key="3">
    <source>
        <dbReference type="ARBA" id="ARBA00022630"/>
    </source>
</evidence>
<comment type="similarity">
    <text evidence="2">Belongs to the FAD-binding monooxygenase family.</text>
</comment>
<reference evidence="8" key="1">
    <citation type="journal article" date="2019" name="Int. J. Syst. Evol. Microbiol.">
        <title>The Global Catalogue of Microorganisms (GCM) 10K type strain sequencing project: providing services to taxonomists for standard genome sequencing and annotation.</title>
        <authorList>
            <consortium name="The Broad Institute Genomics Platform"/>
            <consortium name="The Broad Institute Genome Sequencing Center for Infectious Disease"/>
            <person name="Wu L."/>
            <person name="Ma J."/>
        </authorList>
    </citation>
    <scope>NUCLEOTIDE SEQUENCE [LARGE SCALE GENOMIC DNA]</scope>
    <source>
        <strain evidence="8">TBRC 1826</strain>
    </source>
</reference>
<evidence type="ECO:0000256" key="5">
    <source>
        <dbReference type="ARBA" id="ARBA00022857"/>
    </source>
</evidence>
<evidence type="ECO:0000313" key="7">
    <source>
        <dbReference type="EMBL" id="MFC3996948.1"/>
    </source>
</evidence>
<dbReference type="RefSeq" id="WP_378533457.1">
    <property type="nucleotide sequence ID" value="NZ_JBHSBH010000008.1"/>
</dbReference>
<dbReference type="EC" id="1.14.13.-" evidence="7"/>
<dbReference type="EMBL" id="JBHSBH010000008">
    <property type="protein sequence ID" value="MFC3996948.1"/>
    <property type="molecule type" value="Genomic_DNA"/>
</dbReference>
<keyword evidence="4" id="KW-0274">FAD</keyword>
<accession>A0ABV8FQD8</accession>
<dbReference type="Proteomes" id="UP001595847">
    <property type="component" value="Unassembled WGS sequence"/>
</dbReference>
<dbReference type="PRINTS" id="PR00370">
    <property type="entry name" value="FMOXYGENASE"/>
</dbReference>
<evidence type="ECO:0000313" key="8">
    <source>
        <dbReference type="Proteomes" id="UP001595847"/>
    </source>
</evidence>
<proteinExistence type="inferred from homology"/>
<keyword evidence="5" id="KW-0521">NADP</keyword>
<dbReference type="PIRSF" id="PIRSF000332">
    <property type="entry name" value="FMO"/>
    <property type="match status" value="1"/>
</dbReference>
<keyword evidence="8" id="KW-1185">Reference proteome</keyword>
<comment type="similarity">
    <text evidence="1">Belongs to the FMO family.</text>
</comment>
<keyword evidence="6 7" id="KW-0560">Oxidoreductase</keyword>
<sequence length="433" mass="47063">MSSATTPLGTGGRYCVIGAGAAGLAAVKSLREQGADVVGFEATDRVGGHWHTDYEALHLITPRGSSGFPDRPMPGDYPLFPHRDQVRDYLVGYAEHHRLTESIVLSTPVTAVEPLDGNGRTGWRVHTSRGDEGVFDGVIVANGHLWDPSVPPVAGDFTGHSVHSSGYLNTGDIKGDRVLVVGSGNSGCDIAVDAAQARFTTAICVRDGQMFQPKTLLGRPRAEIPWLVRLPAALQERVARALIGVSLGAPEDYPGLPAPADRHLDRNPPVVNNQLLYWLHHGRITAVPAIERISGREVAFADGTRREFDTVIWATGFDISFPFLAEELLTRSGRVPLRTAGGTLPVGLERLYFVGLAAPRGPQFPVYSAQMELVTRFIGLHERAPGPGLRLSEAAQRVLPQDDRVDLIRRHWLADMDRAHAFAARLERAARRH</sequence>
<evidence type="ECO:0000256" key="1">
    <source>
        <dbReference type="ARBA" id="ARBA00009183"/>
    </source>
</evidence>
<dbReference type="PANTHER" id="PTHR23023">
    <property type="entry name" value="DIMETHYLANILINE MONOOXYGENASE"/>
    <property type="match status" value="1"/>
</dbReference>
<keyword evidence="3" id="KW-0285">Flavoprotein</keyword>
<dbReference type="Gene3D" id="3.50.50.60">
    <property type="entry name" value="FAD/NAD(P)-binding domain"/>
    <property type="match status" value="1"/>
</dbReference>
<keyword evidence="7" id="KW-0503">Monooxygenase</keyword>
<dbReference type="SUPFAM" id="SSF51905">
    <property type="entry name" value="FAD/NAD(P)-binding domain"/>
    <property type="match status" value="1"/>
</dbReference>
<evidence type="ECO:0000256" key="6">
    <source>
        <dbReference type="ARBA" id="ARBA00023002"/>
    </source>
</evidence>
<dbReference type="InterPro" id="IPR050346">
    <property type="entry name" value="FMO-like"/>
</dbReference>
<dbReference type="InterPro" id="IPR020946">
    <property type="entry name" value="Flavin_mOase-like"/>
</dbReference>
<evidence type="ECO:0000256" key="2">
    <source>
        <dbReference type="ARBA" id="ARBA00010139"/>
    </source>
</evidence>
<dbReference type="InterPro" id="IPR000960">
    <property type="entry name" value="Flavin_mOase"/>
</dbReference>